<dbReference type="SUPFAM" id="SSF52096">
    <property type="entry name" value="ClpP/crotonase"/>
    <property type="match status" value="1"/>
</dbReference>
<dbReference type="EC" id="4.2.1.17" evidence="3"/>
<proteinExistence type="predicted"/>
<dbReference type="InterPro" id="IPR029045">
    <property type="entry name" value="ClpP/crotonase-like_dom_sf"/>
</dbReference>
<organism evidence="3 4">
    <name type="scientific">Sphingopyxis panaciterrulae</name>
    <dbReference type="NCBI Taxonomy" id="462372"/>
    <lineage>
        <taxon>Bacteria</taxon>
        <taxon>Pseudomonadati</taxon>
        <taxon>Pseudomonadota</taxon>
        <taxon>Alphaproteobacteria</taxon>
        <taxon>Sphingomonadales</taxon>
        <taxon>Sphingomonadaceae</taxon>
        <taxon>Sphingopyxis</taxon>
    </lineage>
</organism>
<sequence>MNAPLRIEAGEVIDWIVFDRPEAANALSTPLLDALSEALVRLRDSGAPVIGIRGAGKGFSAGVDLSEYNAAATPTADAARLRRNVERWLDIWRHPKPVIVAVHGFCMGIAAQLPSFADITLVAEDARIGEPGIPLGGGFIAPTWVSQVGAKRAKELALIPGNHVTGAEAAAWGWANAAVPADRLVACAEALAERMALIPAPVLAMKKLSINRAMEAQGFLASVNAIAESDAILHLEPSVLALRQDIASLGLKAVLARFAGPRSQQILTQSGRKTIDG</sequence>
<dbReference type="PANTHER" id="PTHR11941:SF169">
    <property type="entry name" value="(7AS)-7A-METHYL-1,5-DIOXO-2,3,5,6,7,7A-HEXAHYDRO-1H-INDENE-CARBOXYL-COA HYDROLASE"/>
    <property type="match status" value="1"/>
</dbReference>
<dbReference type="GO" id="GO:0004300">
    <property type="term" value="F:enoyl-CoA hydratase activity"/>
    <property type="evidence" value="ECO:0007669"/>
    <property type="project" value="UniProtKB-EC"/>
</dbReference>
<evidence type="ECO:0000256" key="2">
    <source>
        <dbReference type="ARBA" id="ARBA00023239"/>
    </source>
</evidence>
<dbReference type="GO" id="GO:0006635">
    <property type="term" value="P:fatty acid beta-oxidation"/>
    <property type="evidence" value="ECO:0007669"/>
    <property type="project" value="TreeGrafter"/>
</dbReference>
<dbReference type="Gene3D" id="3.90.226.10">
    <property type="entry name" value="2-enoyl-CoA Hydratase, Chain A, domain 1"/>
    <property type="match status" value="1"/>
</dbReference>
<accession>A0A7W9B6Q3</accession>
<evidence type="ECO:0000313" key="3">
    <source>
        <dbReference type="EMBL" id="MBB5707032.1"/>
    </source>
</evidence>
<dbReference type="Proteomes" id="UP000537161">
    <property type="component" value="Unassembled WGS sequence"/>
</dbReference>
<keyword evidence="1" id="KW-0443">Lipid metabolism</keyword>
<dbReference type="RefSeq" id="WP_420825284.1">
    <property type="nucleotide sequence ID" value="NZ_JACIJH010000007.1"/>
</dbReference>
<dbReference type="InterPro" id="IPR001753">
    <property type="entry name" value="Enoyl-CoA_hydra/iso"/>
</dbReference>
<gene>
    <name evidence="3" type="ORF">FHR21_002394</name>
</gene>
<keyword evidence="4" id="KW-1185">Reference proteome</keyword>
<dbReference type="PANTHER" id="PTHR11941">
    <property type="entry name" value="ENOYL-COA HYDRATASE-RELATED"/>
    <property type="match status" value="1"/>
</dbReference>
<evidence type="ECO:0000313" key="4">
    <source>
        <dbReference type="Proteomes" id="UP000537161"/>
    </source>
</evidence>
<comment type="caution">
    <text evidence="3">The sequence shown here is derived from an EMBL/GenBank/DDBJ whole genome shotgun (WGS) entry which is preliminary data.</text>
</comment>
<dbReference type="AlphaFoldDB" id="A0A7W9B6Q3"/>
<evidence type="ECO:0000256" key="1">
    <source>
        <dbReference type="ARBA" id="ARBA00023098"/>
    </source>
</evidence>
<dbReference type="EMBL" id="JACIJH010000007">
    <property type="protein sequence ID" value="MBB5707032.1"/>
    <property type="molecule type" value="Genomic_DNA"/>
</dbReference>
<name>A0A7W9B6Q3_9SPHN</name>
<dbReference type="Pfam" id="PF00378">
    <property type="entry name" value="ECH_1"/>
    <property type="match status" value="1"/>
</dbReference>
<reference evidence="3 4" key="1">
    <citation type="submission" date="2020-08" db="EMBL/GenBank/DDBJ databases">
        <title>Genomic Encyclopedia of Type Strains, Phase IV (KMG-IV): sequencing the most valuable type-strain genomes for metagenomic binning, comparative biology and taxonomic classification.</title>
        <authorList>
            <person name="Goeker M."/>
        </authorList>
    </citation>
    <scope>NUCLEOTIDE SEQUENCE [LARGE SCALE GENOMIC DNA]</scope>
    <source>
        <strain evidence="3 4">DSM 27163</strain>
    </source>
</reference>
<keyword evidence="2 3" id="KW-0456">Lyase</keyword>
<protein>
    <submittedName>
        <fullName evidence="3">Enoyl-CoA hydratase</fullName>
        <ecNumber evidence="3">4.2.1.17</ecNumber>
    </submittedName>
</protein>
<dbReference type="CDD" id="cd06558">
    <property type="entry name" value="crotonase-like"/>
    <property type="match status" value="1"/>
</dbReference>